<dbReference type="AlphaFoldDB" id="A0A8I6XHC8"/>
<dbReference type="EnsemblPlants" id="HORVU.MOREX.r3.2HG0200490.1">
    <property type="protein sequence ID" value="HORVU.MOREX.r3.2HG0200490.1.CDS1"/>
    <property type="gene ID" value="HORVU.MOREX.r3.2HG0200490"/>
</dbReference>
<feature type="region of interest" description="Disordered" evidence="1">
    <location>
        <begin position="388"/>
        <end position="417"/>
    </location>
</feature>
<reference evidence="4" key="1">
    <citation type="journal article" date="2012" name="Nature">
        <title>A physical, genetic and functional sequence assembly of the barley genome.</title>
        <authorList>
            <consortium name="The International Barley Genome Sequencing Consortium"/>
            <person name="Mayer K.F."/>
            <person name="Waugh R."/>
            <person name="Brown J.W."/>
            <person name="Schulman A."/>
            <person name="Langridge P."/>
            <person name="Platzer M."/>
            <person name="Fincher G.B."/>
            <person name="Muehlbauer G.J."/>
            <person name="Sato K."/>
            <person name="Close T.J."/>
            <person name="Wise R.P."/>
            <person name="Stein N."/>
        </authorList>
    </citation>
    <scope>NUCLEOTIDE SEQUENCE [LARGE SCALE GENOMIC DNA]</scope>
    <source>
        <strain evidence="4">cv. Morex</strain>
    </source>
</reference>
<evidence type="ECO:0000259" key="2">
    <source>
        <dbReference type="PROSITE" id="PS50181"/>
    </source>
</evidence>
<dbReference type="Proteomes" id="UP000011116">
    <property type="component" value="Chromosome 2H"/>
</dbReference>
<proteinExistence type="predicted"/>
<name>A0A8I6XHC8_HORVV</name>
<dbReference type="Gramene" id="HORVU.MOREX.r2.2HG0166530.1">
    <property type="protein sequence ID" value="HORVU.MOREX.r2.2HG0166530.1.CDS.1"/>
    <property type="gene ID" value="HORVU.MOREX.r2.2HG0166530"/>
</dbReference>
<reference evidence="3" key="2">
    <citation type="submission" date="2020-10" db="EMBL/GenBank/DDBJ databases">
        <authorList>
            <person name="Scholz U."/>
            <person name="Mascher M."/>
            <person name="Fiebig A."/>
        </authorList>
    </citation>
    <scope>NUCLEOTIDE SEQUENCE [LARGE SCALE GENOMIC DNA]</scope>
    <source>
        <strain evidence="3">cv. Morex</strain>
    </source>
</reference>
<dbReference type="InterPro" id="IPR050232">
    <property type="entry name" value="FBL13/AtMIF1-like"/>
</dbReference>
<organism evidence="3 4">
    <name type="scientific">Hordeum vulgare subsp. vulgare</name>
    <name type="common">Domesticated barley</name>
    <dbReference type="NCBI Taxonomy" id="112509"/>
    <lineage>
        <taxon>Eukaryota</taxon>
        <taxon>Viridiplantae</taxon>
        <taxon>Streptophyta</taxon>
        <taxon>Embryophyta</taxon>
        <taxon>Tracheophyta</taxon>
        <taxon>Spermatophyta</taxon>
        <taxon>Magnoliopsida</taxon>
        <taxon>Liliopsida</taxon>
        <taxon>Poales</taxon>
        <taxon>Poaceae</taxon>
        <taxon>BOP clade</taxon>
        <taxon>Pooideae</taxon>
        <taxon>Triticodae</taxon>
        <taxon>Triticeae</taxon>
        <taxon>Hordeinae</taxon>
        <taxon>Hordeum</taxon>
    </lineage>
</organism>
<protein>
    <recommendedName>
        <fullName evidence="2">F-box domain-containing protein</fullName>
    </recommendedName>
</protein>
<feature type="domain" description="F-box" evidence="2">
    <location>
        <begin position="11"/>
        <end position="49"/>
    </location>
</feature>
<dbReference type="PANTHER" id="PTHR31900">
    <property type="entry name" value="F-BOX/RNI SUPERFAMILY PROTEIN-RELATED"/>
    <property type="match status" value="1"/>
</dbReference>
<dbReference type="Pfam" id="PF00646">
    <property type="entry name" value="F-box"/>
    <property type="match status" value="1"/>
</dbReference>
<sequence>MAPSHRHRYGGDRLSALPDNALERVLSHLMSDEAVRTSGLSRRWHHVYEGVPVVHLVDTKSGERHGGCGRKVCFDHQVSSTIVGKGADTPIRTFRVSVLQPPFGLLDQWIATAVKSGVEDLDVKLRYWDEAMTTLCPFLRCPYTGTKHSADFDRHNRGRFTRTHRHIFGCRTLRRLRLTNWTLDLPGSVDMASLDTLCLARIMDPHGELERLISGCPLITKLTLEECPTIKEIAVTPARLRSFAMICCHNATSVDLRTTCLQSLHYKGGLPARDAPFIAVAGYEGITAVKIEICGKLNGTDRDDLAPVTRLIGQCTKLAYLHLSLRPSMAYNSSMFAIVLRGLHHLTHLSLEGCLPTDDAVRSVSALLVDAKNLKVLSLFPLGPEPPKNKSMRMYRRDQDDDESDSDSEPEEVSVGGEGVQYRMPETLWKAHVRCLAYRVTRIYVGNYQGRPLEKMLARFLLSRAAALEEFTVKLADRVNPQQDEYEDEKSTVKPADKVRPRKDEIAKELISWRCNRATRVICK</sequence>
<dbReference type="PROSITE" id="PS50181">
    <property type="entry name" value="FBOX"/>
    <property type="match status" value="1"/>
</dbReference>
<dbReference type="Gene3D" id="3.80.10.10">
    <property type="entry name" value="Ribonuclease Inhibitor"/>
    <property type="match status" value="1"/>
</dbReference>
<dbReference type="InterPro" id="IPR036047">
    <property type="entry name" value="F-box-like_dom_sf"/>
</dbReference>
<dbReference type="SUPFAM" id="SSF81383">
    <property type="entry name" value="F-box domain"/>
    <property type="match status" value="1"/>
</dbReference>
<evidence type="ECO:0000313" key="3">
    <source>
        <dbReference type="EnsemblPlants" id="HORVU.MOREX.r3.2HG0200490.1.CDS1"/>
    </source>
</evidence>
<dbReference type="Gramene" id="HORVU.MOREX.r3.2HG0200490.1">
    <property type="protein sequence ID" value="HORVU.MOREX.r3.2HG0200490.1.CDS1"/>
    <property type="gene ID" value="HORVU.MOREX.r3.2HG0200490"/>
</dbReference>
<dbReference type="InterPro" id="IPR032675">
    <property type="entry name" value="LRR_dom_sf"/>
</dbReference>
<evidence type="ECO:0000313" key="4">
    <source>
        <dbReference type="Proteomes" id="UP000011116"/>
    </source>
</evidence>
<keyword evidence="4" id="KW-1185">Reference proteome</keyword>
<dbReference type="InterPro" id="IPR001810">
    <property type="entry name" value="F-box_dom"/>
</dbReference>
<dbReference type="InterPro" id="IPR055411">
    <property type="entry name" value="LRR_FXL15/At3g58940/PEG3-like"/>
</dbReference>
<dbReference type="Pfam" id="PF24758">
    <property type="entry name" value="LRR_At5g56370"/>
    <property type="match status" value="1"/>
</dbReference>
<feature type="compositionally biased region" description="Acidic residues" evidence="1">
    <location>
        <begin position="400"/>
        <end position="412"/>
    </location>
</feature>
<dbReference type="PANTHER" id="PTHR31900:SF30">
    <property type="entry name" value="SUPERFAMILY PROTEIN, PUTATIVE-RELATED"/>
    <property type="match status" value="1"/>
</dbReference>
<evidence type="ECO:0000256" key="1">
    <source>
        <dbReference type="SAM" id="MobiDB-lite"/>
    </source>
</evidence>
<reference evidence="3" key="3">
    <citation type="submission" date="2022-01" db="UniProtKB">
        <authorList>
            <consortium name="EnsemblPlants"/>
        </authorList>
    </citation>
    <scope>IDENTIFICATION</scope>
    <source>
        <strain evidence="3">subsp. vulgare</strain>
    </source>
</reference>
<accession>A0A8I6XHC8</accession>
<dbReference type="SUPFAM" id="SSF52047">
    <property type="entry name" value="RNI-like"/>
    <property type="match status" value="1"/>
</dbReference>